<evidence type="ECO:0000256" key="3">
    <source>
        <dbReference type="ARBA" id="ARBA00023155"/>
    </source>
</evidence>
<organism evidence="9 10">
    <name type="scientific">Nicrophorus vespilloides</name>
    <name type="common">Boreal carrion beetle</name>
    <dbReference type="NCBI Taxonomy" id="110193"/>
    <lineage>
        <taxon>Eukaryota</taxon>
        <taxon>Metazoa</taxon>
        <taxon>Ecdysozoa</taxon>
        <taxon>Arthropoda</taxon>
        <taxon>Hexapoda</taxon>
        <taxon>Insecta</taxon>
        <taxon>Pterygota</taxon>
        <taxon>Neoptera</taxon>
        <taxon>Endopterygota</taxon>
        <taxon>Coleoptera</taxon>
        <taxon>Polyphaga</taxon>
        <taxon>Staphyliniformia</taxon>
        <taxon>Silphidae</taxon>
        <taxon>Nicrophorinae</taxon>
        <taxon>Nicrophorus</taxon>
    </lineage>
</organism>
<dbReference type="Proteomes" id="UP000695000">
    <property type="component" value="Unplaced"/>
</dbReference>
<evidence type="ECO:0000256" key="4">
    <source>
        <dbReference type="ARBA" id="ARBA00023242"/>
    </source>
</evidence>
<dbReference type="InterPro" id="IPR001356">
    <property type="entry name" value="HD"/>
</dbReference>
<keyword evidence="4 5" id="KW-0539">Nucleus</keyword>
<keyword evidence="9" id="KW-1185">Reference proteome</keyword>
<dbReference type="PROSITE" id="PS00027">
    <property type="entry name" value="HOMEOBOX_1"/>
    <property type="match status" value="1"/>
</dbReference>
<dbReference type="InterPro" id="IPR017970">
    <property type="entry name" value="Homeobox_CS"/>
</dbReference>
<keyword evidence="2 5" id="KW-0238">DNA-binding</keyword>
<dbReference type="InterPro" id="IPR009057">
    <property type="entry name" value="Homeodomain-like_sf"/>
</dbReference>
<dbReference type="GeneID" id="108558072"/>
<dbReference type="PANTHER" id="PTHR45664:SF12">
    <property type="entry name" value="PANCREAS_DUODENUM HOMEOBOX PROTEIN 1"/>
    <property type="match status" value="1"/>
</dbReference>
<feature type="compositionally biased region" description="Basic and acidic residues" evidence="7">
    <location>
        <begin position="7"/>
        <end position="17"/>
    </location>
</feature>
<evidence type="ECO:0000313" key="9">
    <source>
        <dbReference type="Proteomes" id="UP000695000"/>
    </source>
</evidence>
<dbReference type="InterPro" id="IPR020479">
    <property type="entry name" value="HD_metazoa"/>
</dbReference>
<dbReference type="Pfam" id="PF00046">
    <property type="entry name" value="Homeodomain"/>
    <property type="match status" value="1"/>
</dbReference>
<dbReference type="SMART" id="SM00389">
    <property type="entry name" value="HOX"/>
    <property type="match status" value="1"/>
</dbReference>
<dbReference type="SUPFAM" id="SSF46689">
    <property type="entry name" value="Homeodomain-like"/>
    <property type="match status" value="1"/>
</dbReference>
<accession>A0ABM1M716</accession>
<protein>
    <submittedName>
        <fullName evidence="10">Homeobox protein MSX-2-like</fullName>
    </submittedName>
</protein>
<proteinExistence type="predicted"/>
<dbReference type="CDD" id="cd00086">
    <property type="entry name" value="homeodomain"/>
    <property type="match status" value="1"/>
</dbReference>
<evidence type="ECO:0000256" key="7">
    <source>
        <dbReference type="SAM" id="MobiDB-lite"/>
    </source>
</evidence>
<dbReference type="Gene3D" id="1.10.10.60">
    <property type="entry name" value="Homeodomain-like"/>
    <property type="match status" value="1"/>
</dbReference>
<keyword evidence="3 5" id="KW-0371">Homeobox</keyword>
<evidence type="ECO:0000256" key="5">
    <source>
        <dbReference type="PROSITE-ProRule" id="PRU00108"/>
    </source>
</evidence>
<comment type="subcellular location">
    <subcellularLocation>
        <location evidence="1 5 6">Nucleus</location>
    </subcellularLocation>
</comment>
<feature type="region of interest" description="Disordered" evidence="7">
    <location>
        <begin position="1"/>
        <end position="28"/>
    </location>
</feature>
<name>A0ABM1M716_NICVS</name>
<evidence type="ECO:0000256" key="6">
    <source>
        <dbReference type="RuleBase" id="RU000682"/>
    </source>
</evidence>
<reference evidence="10" key="1">
    <citation type="submission" date="2025-08" db="UniProtKB">
        <authorList>
            <consortium name="RefSeq"/>
        </authorList>
    </citation>
    <scope>IDENTIFICATION</scope>
    <source>
        <tissue evidence="10">Whole Larva</tissue>
    </source>
</reference>
<dbReference type="RefSeq" id="XP_017770366.1">
    <property type="nucleotide sequence ID" value="XM_017914877.1"/>
</dbReference>
<evidence type="ECO:0000313" key="10">
    <source>
        <dbReference type="RefSeq" id="XP_017770366.1"/>
    </source>
</evidence>
<evidence type="ECO:0000256" key="1">
    <source>
        <dbReference type="ARBA" id="ARBA00004123"/>
    </source>
</evidence>
<feature type="DNA-binding region" description="Homeobox" evidence="5">
    <location>
        <begin position="31"/>
        <end position="90"/>
    </location>
</feature>
<dbReference type="PANTHER" id="PTHR45664">
    <property type="entry name" value="PROTEIN ZERKNUELLT 1-RELATED"/>
    <property type="match status" value="1"/>
</dbReference>
<sequence>MLSSEDVEQRKMIKEEPQSPAKEVPKKVKKYKRVRTSYTAHQLLKLENEFDANRIIGKNRRSEMARDLNITERQIKIWFQNRRMKKKKRDKLKLEEQLKIQFSPITSTNDTPSLDLNYLSQHMNVAAAAATTSSLYYQQPPQLPHIPPMQICQPQQFPNITFPYNNDYYGNNTYGYVPNFQGGDDMGKYVRDFDVAYLNPYGLESSFVVSNFQF</sequence>
<evidence type="ECO:0000259" key="8">
    <source>
        <dbReference type="PROSITE" id="PS50071"/>
    </source>
</evidence>
<gene>
    <name evidence="10" type="primary">LOC108558072</name>
</gene>
<dbReference type="PROSITE" id="PS50071">
    <property type="entry name" value="HOMEOBOX_2"/>
    <property type="match status" value="1"/>
</dbReference>
<evidence type="ECO:0000256" key="2">
    <source>
        <dbReference type="ARBA" id="ARBA00023125"/>
    </source>
</evidence>
<dbReference type="PRINTS" id="PR00024">
    <property type="entry name" value="HOMEOBOX"/>
</dbReference>
<feature type="domain" description="Homeobox" evidence="8">
    <location>
        <begin position="29"/>
        <end position="89"/>
    </location>
</feature>